<gene>
    <name evidence="2" type="ORF">E5170_12640</name>
</gene>
<dbReference type="InterPro" id="IPR022385">
    <property type="entry name" value="Rhs_assc_core"/>
</dbReference>
<proteinExistence type="predicted"/>
<accession>A0AAQ2DC96</accession>
<organism evidence="2 3">
    <name type="scientific">Pseudomonas atacamensis</name>
    <dbReference type="NCBI Taxonomy" id="2565368"/>
    <lineage>
        <taxon>Bacteria</taxon>
        <taxon>Pseudomonadati</taxon>
        <taxon>Pseudomonadota</taxon>
        <taxon>Gammaproteobacteria</taxon>
        <taxon>Pseudomonadales</taxon>
        <taxon>Pseudomonadaceae</taxon>
        <taxon>Pseudomonas</taxon>
    </lineage>
</organism>
<dbReference type="EMBL" id="SSBS01000003">
    <property type="protein sequence ID" value="THF32492.1"/>
    <property type="molecule type" value="Genomic_DNA"/>
</dbReference>
<feature type="compositionally biased region" description="Polar residues" evidence="1">
    <location>
        <begin position="865"/>
        <end position="875"/>
    </location>
</feature>
<dbReference type="NCBIfam" id="TIGR03696">
    <property type="entry name" value="Rhs_assc_core"/>
    <property type="match status" value="1"/>
</dbReference>
<dbReference type="AlphaFoldDB" id="A0AAQ2DC96"/>
<protein>
    <submittedName>
        <fullName evidence="2">RHS repeat protein</fullName>
    </submittedName>
</protein>
<evidence type="ECO:0000313" key="2">
    <source>
        <dbReference type="EMBL" id="THF32492.1"/>
    </source>
</evidence>
<evidence type="ECO:0000313" key="3">
    <source>
        <dbReference type="Proteomes" id="UP000310574"/>
    </source>
</evidence>
<dbReference type="Proteomes" id="UP000310574">
    <property type="component" value="Unassembled WGS sequence"/>
</dbReference>
<dbReference type="RefSeq" id="WP_136492915.1">
    <property type="nucleotide sequence ID" value="NZ_SSBS01000003.1"/>
</dbReference>
<name>A0AAQ2DC96_9PSED</name>
<feature type="region of interest" description="Disordered" evidence="1">
    <location>
        <begin position="856"/>
        <end position="875"/>
    </location>
</feature>
<evidence type="ECO:0000256" key="1">
    <source>
        <dbReference type="SAM" id="MobiDB-lite"/>
    </source>
</evidence>
<dbReference type="InterPro" id="IPR050708">
    <property type="entry name" value="T6SS_VgrG/RHS"/>
</dbReference>
<comment type="caution">
    <text evidence="2">The sequence shown here is derived from an EMBL/GenBank/DDBJ whole genome shotgun (WGS) entry which is preliminary data.</text>
</comment>
<dbReference type="PANTHER" id="PTHR32305">
    <property type="match status" value="1"/>
</dbReference>
<dbReference type="PANTHER" id="PTHR32305:SF15">
    <property type="entry name" value="PROTEIN RHSA-RELATED"/>
    <property type="match status" value="1"/>
</dbReference>
<dbReference type="Gene3D" id="2.180.10.10">
    <property type="entry name" value="RHS repeat-associated core"/>
    <property type="match status" value="1"/>
</dbReference>
<reference evidence="2 3" key="1">
    <citation type="submission" date="2019-04" db="EMBL/GenBank/DDBJ databases">
        <title>Draft genome sequence of Pseudomonas sp. M7D1 isolated from rhizosphere of plant the flowery desert.</title>
        <authorList>
            <person name="Poblete-Morales M."/>
            <person name="Plaza N."/>
            <person name="Corsini G."/>
            <person name="Silva E."/>
        </authorList>
    </citation>
    <scope>NUCLEOTIDE SEQUENCE [LARGE SCALE GENOMIC DNA]</scope>
    <source>
        <strain evidence="2 3">M7D1</strain>
    </source>
</reference>
<sequence length="992" mass="106457">MHTHTPTLAVMDSRGLNVATVSYCRETAGGPIDPRIYRQRYNVAGQLTEACDPRLGALHQREPDARPNLTVISSLTGVSLSSDSVDGALRLTLPGAAGQRLIAWDGLMTQTLTDYDLLLRPVSIVEHVQGMSARNSGFFSYGGSSSSCAAHNQCGRIVRHDDSAGSEFFPEYSLTGEQLRCVRHFLSDLDEPDWPQAVAERDLLHECESGAATHIGYNALNETISQQDVMGNQKQLHLDVGGQLNQISLKVAQDSQPRLLLHDIQYNAGNQVLRQAAANGVISQNLYDPQSGRLLKIIAEKDGRPALQHLVYCYDPVGNILSVEDMAQPTRFFRNQTINPVSSFIYDSLYQLIGATGWQRSSTVNGPQEPVFSSPPDSAQLENYRQAYTYDAAGNLIALVHSAASKSWTQRTAISRYSNRGLEQTVSGTLPDELEISAGFDSNGNRKMLQPGQPLRWSAGGRLLQVDQVMRKDATNDCERYVYDGAGQRQRKIRLIQSPALAQSHETRYLPGLEVRHRADETLHVISVQAGRCAVEILHWDKKDKVADQYRYQFSNHLGSNMLVLDDQGNTICEENYFPYGGTSWWAGPDQVQARYKTRRYAGQELDATGLYYYGQRFYAPWLMRWISPDPVGITDGMNQYLMVRGNPVRFVDRQGLTGWDTTKAAGATATREFVSAAFAAAAQAAFVGVLPPANVAVGIGGALAGAVTGGISGYAGANWAQSSMHISSPADWGPLAAKIGGAVIGAALGAAPSLLGMLDPRGNPAAAGQIGSAFGTLFREISAQYLANAGPSNPAVGRVDPLTGAASVVGAGLAAGATGFGGSVLFGNDATGNVLQSVLSVSAVTAASAAAASAVRGARGTPARPSSDSEPSFNQENAVVGYSSRHFFLSLGQIANLAVSQIPGYDALDVHTRTAVSRAVVSAVGDIRSTFVTIAKPGLSAELGTTFWDLEKNEVGAGIVRESPPTDVDQYYVVSETSPGQRRYSRAQLNF</sequence>